<dbReference type="SUPFAM" id="SSF69593">
    <property type="entry name" value="Glycerol-3-phosphate (1)-acyltransferase"/>
    <property type="match status" value="1"/>
</dbReference>
<feature type="transmembrane region" description="Helical" evidence="1">
    <location>
        <begin position="263"/>
        <end position="282"/>
    </location>
</feature>
<dbReference type="Pfam" id="PF01553">
    <property type="entry name" value="Acyltransferase"/>
    <property type="match status" value="1"/>
</dbReference>
<keyword evidence="4" id="KW-1185">Reference proteome</keyword>
<feature type="transmembrane region" description="Helical" evidence="1">
    <location>
        <begin position="320"/>
        <end position="341"/>
    </location>
</feature>
<feature type="domain" description="Phospholipid/glycerol acyltransferase" evidence="2">
    <location>
        <begin position="39"/>
        <end position="166"/>
    </location>
</feature>
<dbReference type="GO" id="GO:0016287">
    <property type="term" value="F:glycerone-phosphate O-acyltransferase activity"/>
    <property type="evidence" value="ECO:0007669"/>
    <property type="project" value="TreeGrafter"/>
</dbReference>
<dbReference type="Proteomes" id="UP000256779">
    <property type="component" value="Unassembled WGS sequence"/>
</dbReference>
<evidence type="ECO:0000256" key="1">
    <source>
        <dbReference type="SAM" id="Phobius"/>
    </source>
</evidence>
<dbReference type="RefSeq" id="WP_115867568.1">
    <property type="nucleotide sequence ID" value="NZ_QREG01000005.1"/>
</dbReference>
<dbReference type="AlphaFoldDB" id="A0A3D9L4R0"/>
<dbReference type="PANTHER" id="PTHR31605:SF0">
    <property type="entry name" value="GLYCEROL-3-PHOSPHATE O-ACYLTRANSFERASE 1"/>
    <property type="match status" value="1"/>
</dbReference>
<name>A0A3D9L4R0_MARFU</name>
<evidence type="ECO:0000313" key="3">
    <source>
        <dbReference type="EMBL" id="REE00572.1"/>
    </source>
</evidence>
<evidence type="ECO:0000313" key="4">
    <source>
        <dbReference type="Proteomes" id="UP000256779"/>
    </source>
</evidence>
<keyword evidence="3" id="KW-0012">Acyltransferase</keyword>
<protein>
    <submittedName>
        <fullName evidence="3">1-acyl-sn-glycerol-3-phosphate acyltransferase</fullName>
    </submittedName>
</protein>
<keyword evidence="1" id="KW-0472">Membrane</keyword>
<proteinExistence type="predicted"/>
<gene>
    <name evidence="3" type="ORF">C7460_105201</name>
</gene>
<keyword evidence="1" id="KW-1133">Transmembrane helix</keyword>
<dbReference type="OrthoDB" id="9806008at2"/>
<feature type="transmembrane region" description="Helical" evidence="1">
    <location>
        <begin position="294"/>
        <end position="314"/>
    </location>
</feature>
<sequence length="348" mass="39949">MKEHWFYYFTKYGSWLGLKFFFGGVKLIGKEKIPDDGALLFTPNHQGAFMDAMLVGAYAKKPVSFLTRSDVFNKWSTPILNALNMMPIYRIRDGIKSLSQNDQVFETCFKMLSEGKSILIFPEGNHGIEYYLRPLSKGTARLALDARDRIDPKTKVYIIPTGINYFSHYRPLAKVLIKYGDPIELQDYMELYREHKQKGYNKLRQDLAEAMKSTLILPEDGEDYEQKRDWIFQPRHEHLSFEELKAMGEGTPGEPRKPRKKGILAKVLIGFMSIFNLPPILGVSKVIKGIKDKVFYVSIKYLLGSLLHILWWSLIFALGVIFIGWKAGLLLAGTAILTAYARQSLIKF</sequence>
<accession>A0A3D9L4R0</accession>
<dbReference type="GO" id="GO:0008654">
    <property type="term" value="P:phospholipid biosynthetic process"/>
    <property type="evidence" value="ECO:0007669"/>
    <property type="project" value="TreeGrafter"/>
</dbReference>
<keyword evidence="1" id="KW-0812">Transmembrane</keyword>
<dbReference type="SMART" id="SM00563">
    <property type="entry name" value="PlsC"/>
    <property type="match status" value="1"/>
</dbReference>
<dbReference type="PANTHER" id="PTHR31605">
    <property type="entry name" value="GLYCEROL-3-PHOSPHATE O-ACYLTRANSFERASE 1"/>
    <property type="match status" value="1"/>
</dbReference>
<comment type="caution">
    <text evidence="3">The sequence shown here is derived from an EMBL/GenBank/DDBJ whole genome shotgun (WGS) entry which is preliminary data.</text>
</comment>
<organism evidence="3 4">
    <name type="scientific">Marinoscillum furvescens DSM 4134</name>
    <dbReference type="NCBI Taxonomy" id="1122208"/>
    <lineage>
        <taxon>Bacteria</taxon>
        <taxon>Pseudomonadati</taxon>
        <taxon>Bacteroidota</taxon>
        <taxon>Cytophagia</taxon>
        <taxon>Cytophagales</taxon>
        <taxon>Reichenbachiellaceae</taxon>
        <taxon>Marinoscillum</taxon>
    </lineage>
</organism>
<reference evidence="3 4" key="1">
    <citation type="submission" date="2018-07" db="EMBL/GenBank/DDBJ databases">
        <title>Genomic Encyclopedia of Type Strains, Phase IV (KMG-IV): sequencing the most valuable type-strain genomes for metagenomic binning, comparative biology and taxonomic classification.</title>
        <authorList>
            <person name="Goeker M."/>
        </authorList>
    </citation>
    <scope>NUCLEOTIDE SEQUENCE [LARGE SCALE GENOMIC DNA]</scope>
    <source>
        <strain evidence="3 4">DSM 4134</strain>
    </source>
</reference>
<dbReference type="CDD" id="cd07992">
    <property type="entry name" value="LPLAT_AAK14816-like"/>
    <property type="match status" value="1"/>
</dbReference>
<dbReference type="InterPro" id="IPR002123">
    <property type="entry name" value="Plipid/glycerol_acylTrfase"/>
</dbReference>
<dbReference type="InterPro" id="IPR052744">
    <property type="entry name" value="GPAT/DAPAT"/>
</dbReference>
<keyword evidence="3" id="KW-0808">Transferase</keyword>
<dbReference type="EMBL" id="QREG01000005">
    <property type="protein sequence ID" value="REE00572.1"/>
    <property type="molecule type" value="Genomic_DNA"/>
</dbReference>
<dbReference type="GO" id="GO:0004366">
    <property type="term" value="F:glycerol-3-phosphate O-acyltransferase activity"/>
    <property type="evidence" value="ECO:0007669"/>
    <property type="project" value="TreeGrafter"/>
</dbReference>
<evidence type="ECO:0000259" key="2">
    <source>
        <dbReference type="SMART" id="SM00563"/>
    </source>
</evidence>